<gene>
    <name evidence="2" type="primary">ORF38</name>
</gene>
<organism evidence="2 3">
    <name type="scientific">Ralstonia phage RSB2</name>
    <dbReference type="NCBI Taxonomy" id="913183"/>
    <lineage>
        <taxon>Viruses</taxon>
        <taxon>Duplodnaviria</taxon>
        <taxon>Heunggongvirae</taxon>
        <taxon>Uroviricota</taxon>
        <taxon>Caudoviricetes</taxon>
        <taxon>Autographivirales</taxon>
        <taxon>Autotranscriptaviridae</taxon>
        <taxon>Kelmasvirus</taxon>
        <taxon>Kelmasvirus RSB2</taxon>
    </lineage>
</organism>
<evidence type="ECO:0000256" key="1">
    <source>
        <dbReference type="SAM" id="MobiDB-lite"/>
    </source>
</evidence>
<feature type="compositionally biased region" description="Acidic residues" evidence="1">
    <location>
        <begin position="64"/>
        <end position="73"/>
    </location>
</feature>
<accession>E5RV18</accession>
<feature type="compositionally biased region" description="Acidic residues" evidence="1">
    <location>
        <begin position="46"/>
        <end position="56"/>
    </location>
</feature>
<evidence type="ECO:0000313" key="3">
    <source>
        <dbReference type="Proteomes" id="UP000008913"/>
    </source>
</evidence>
<sequence>MEVNTDSLYGSGVITSGELTAEERALLDNPVSIRDGDDLLEVNVEHDDENPDEIQLDTDKDPDGDGEDDEVEIDPQTGLPTDDSIQKGINTQQQAIGEHAQKIAEAGLDPAAIVDEYQSKGALSKETYEGLEKAGYSRAAVDAIISGQEAQAQLFNQSIYAAVGGQAGFTKVAEFARVNDPAGARAYNEAFESGNLAACKSLLKSFQIQMGQKYGTTNKGVQGKPAPVTRANAAKPFESQGEMVKAMSDKRYGRDAKYTQEVERRVAAS</sequence>
<evidence type="ECO:0000313" key="2">
    <source>
        <dbReference type="EMBL" id="BAJ51826.1"/>
    </source>
</evidence>
<dbReference type="GO" id="GO:0019069">
    <property type="term" value="P:viral capsid assembly"/>
    <property type="evidence" value="ECO:0007669"/>
    <property type="project" value="InterPro"/>
</dbReference>
<name>E5RV18_9CAUD</name>
<protein>
    <submittedName>
        <fullName evidence="2">Putative capsid assembly protein</fullName>
    </submittedName>
</protein>
<dbReference type="InterPro" id="IPR008768">
    <property type="entry name" value="Gp9-like"/>
</dbReference>
<reference evidence="2 3" key="1">
    <citation type="submission" date="2010-10" db="EMBL/GenBank/DDBJ databases">
        <title>Genomic analysis of Ralstonia solanacearum phages RSB2 and RSB3.</title>
        <authorList>
            <person name="Kawasaki T."/>
            <person name="Ishikawa H."/>
            <person name="Shimizu M."/>
            <person name="Omoto W."/>
            <person name="Fujie M."/>
            <person name="Yamada T."/>
        </authorList>
    </citation>
    <scope>NUCLEOTIDE SEQUENCE [LARGE SCALE GENOMIC DNA]</scope>
    <source>
        <strain evidence="2">RSB2</strain>
    </source>
</reference>
<dbReference type="EMBL" id="AB597179">
    <property type="protein sequence ID" value="BAJ51826.1"/>
    <property type="molecule type" value="Genomic_DNA"/>
</dbReference>
<dbReference type="OrthoDB" id="9213at10239"/>
<dbReference type="Pfam" id="PF05396">
    <property type="entry name" value="Phage_T7_Capsid"/>
    <property type="match status" value="1"/>
</dbReference>
<dbReference type="Proteomes" id="UP000008913">
    <property type="component" value="Segment"/>
</dbReference>
<keyword evidence="3" id="KW-1185">Reference proteome</keyword>
<dbReference type="KEGG" id="vg:18559173"/>
<proteinExistence type="predicted"/>
<feature type="region of interest" description="Disordered" evidence="1">
    <location>
        <begin position="32"/>
        <end position="85"/>
    </location>
</feature>
<dbReference type="GeneID" id="18559173"/>
<dbReference type="RefSeq" id="YP_009017759.1">
    <property type="nucleotide sequence ID" value="NC_023736.1"/>
</dbReference>